<reference evidence="1 2" key="1">
    <citation type="journal article" date="2008" name="Proc. Natl. Acad. Sci. U.S.A.">
        <title>Niche adaptation and genome expansion in the chlorophyll d-producing cyanobacterium Acaryochloris marina.</title>
        <authorList>
            <person name="Swingley W.D."/>
            <person name="Chen M."/>
            <person name="Cheung P.C."/>
            <person name="Conrad A.L."/>
            <person name="Dejesa L.C."/>
            <person name="Hao J."/>
            <person name="Honchak B.M."/>
            <person name="Karbach L.E."/>
            <person name="Kurdoglu A."/>
            <person name="Lahiri S."/>
            <person name="Mastrian S.D."/>
            <person name="Miyashita H."/>
            <person name="Page L."/>
            <person name="Ramakrishna P."/>
            <person name="Satoh S."/>
            <person name="Sattley W.M."/>
            <person name="Shimada Y."/>
            <person name="Taylor H.L."/>
            <person name="Tomo T."/>
            <person name="Tsuchiya T."/>
            <person name="Wang Z.T."/>
            <person name="Raymond J."/>
            <person name="Mimuro M."/>
            <person name="Blankenship R.E."/>
            <person name="Touchman J.W."/>
        </authorList>
    </citation>
    <scope>NUCLEOTIDE SEQUENCE [LARGE SCALE GENOMIC DNA]</scope>
    <source>
        <strain evidence="2">MBIC 11017</strain>
    </source>
</reference>
<dbReference type="AlphaFoldDB" id="B0CF74"/>
<accession>B0CF74</accession>
<proteinExistence type="predicted"/>
<protein>
    <submittedName>
        <fullName evidence="1">Uncharacterized protein</fullName>
    </submittedName>
</protein>
<evidence type="ECO:0000313" key="2">
    <source>
        <dbReference type="Proteomes" id="UP000000268"/>
    </source>
</evidence>
<dbReference type="KEGG" id="amr:AM1_5640"/>
<gene>
    <name evidence="1" type="ordered locus">AM1_5640</name>
</gene>
<sequence>MFLEKTRHYFRSATQRLRVSLEPWQEAALGWIDQNLQIIADRDDCSTQGQTEQIAIAFCTVSAK</sequence>
<organism evidence="1 2">
    <name type="scientific">Acaryochloris marina (strain MBIC 11017)</name>
    <dbReference type="NCBI Taxonomy" id="329726"/>
    <lineage>
        <taxon>Bacteria</taxon>
        <taxon>Bacillati</taxon>
        <taxon>Cyanobacteriota</taxon>
        <taxon>Cyanophyceae</taxon>
        <taxon>Acaryochloridales</taxon>
        <taxon>Acaryochloridaceae</taxon>
        <taxon>Acaryochloris</taxon>
    </lineage>
</organism>
<name>B0CF74_ACAM1</name>
<dbReference type="STRING" id="329726.AM1_5640"/>
<keyword evidence="2" id="KW-1185">Reference proteome</keyword>
<dbReference type="OrthoDB" id="9853052at2"/>
<evidence type="ECO:0000313" key="1">
    <source>
        <dbReference type="EMBL" id="ABW30590.1"/>
    </source>
</evidence>
<dbReference type="HOGENOM" id="CLU_2857330_0_0_3"/>
<dbReference type="Proteomes" id="UP000000268">
    <property type="component" value="Chromosome"/>
</dbReference>
<dbReference type="RefSeq" id="WP_012165810.1">
    <property type="nucleotide sequence ID" value="NC_009925.1"/>
</dbReference>
<dbReference type="EMBL" id="CP000828">
    <property type="protein sequence ID" value="ABW30590.1"/>
    <property type="molecule type" value="Genomic_DNA"/>
</dbReference>